<keyword evidence="6 10" id="KW-0630">Potassium</keyword>
<dbReference type="InterPro" id="IPR003445">
    <property type="entry name" value="Cat_transpt"/>
</dbReference>
<feature type="transmembrane region" description="Helical" evidence="12">
    <location>
        <begin position="133"/>
        <end position="153"/>
    </location>
</feature>
<dbReference type="GO" id="GO:0015379">
    <property type="term" value="F:potassium:chloride symporter activity"/>
    <property type="evidence" value="ECO:0007669"/>
    <property type="project" value="InterPro"/>
</dbReference>
<feature type="transmembrane region" description="Helical" evidence="12">
    <location>
        <begin position="331"/>
        <end position="354"/>
    </location>
</feature>
<feature type="transmembrane region" description="Helical" evidence="12">
    <location>
        <begin position="186"/>
        <end position="210"/>
    </location>
</feature>
<feature type="transmembrane region" description="Helical" evidence="12">
    <location>
        <begin position="390"/>
        <end position="414"/>
    </location>
</feature>
<feature type="transmembrane region" description="Helical" evidence="12">
    <location>
        <begin position="7"/>
        <end position="27"/>
    </location>
</feature>
<evidence type="ECO:0000313" key="14">
    <source>
        <dbReference type="Proteomes" id="UP000234530"/>
    </source>
</evidence>
<keyword evidence="2 10" id="KW-0813">Transport</keyword>
<name>A0A2H5EWL7_9RHOB</name>
<dbReference type="AlphaFoldDB" id="A0A2H5EWL7"/>
<feature type="transmembrane region" description="Helical" evidence="12">
    <location>
        <begin position="39"/>
        <end position="58"/>
    </location>
</feature>
<evidence type="ECO:0000256" key="7">
    <source>
        <dbReference type="ARBA" id="ARBA00022989"/>
    </source>
</evidence>
<feature type="transmembrane region" description="Helical" evidence="12">
    <location>
        <begin position="230"/>
        <end position="251"/>
    </location>
</feature>
<accession>A0A2H5EWL7</accession>
<keyword evidence="9 10" id="KW-0472">Membrane</keyword>
<reference evidence="13 14" key="1">
    <citation type="journal article" date="2013" name="Antonie Van Leeuwenhoek">
        <title>Paracoccus zhejiangensis sp. nov., isolated from activated sludge in wastewater-treatment system.</title>
        <authorList>
            <person name="Wu Z.G."/>
            <person name="Zhang D.F."/>
            <person name="Liu Y.L."/>
            <person name="Wang F."/>
            <person name="Jiang X."/>
            <person name="Li C."/>
            <person name="Li S.P."/>
            <person name="Hong Q."/>
            <person name="Li W.J."/>
        </authorList>
    </citation>
    <scope>NUCLEOTIDE SEQUENCE [LARGE SCALE GENOMIC DNA]</scope>
    <source>
        <strain evidence="13 14">J6</strain>
    </source>
</reference>
<dbReference type="PANTHER" id="PTHR32024">
    <property type="entry name" value="TRK SYSTEM POTASSIUM UPTAKE PROTEIN TRKG-RELATED"/>
    <property type="match status" value="1"/>
</dbReference>
<dbReference type="RefSeq" id="WP_101751715.1">
    <property type="nucleotide sequence ID" value="NZ_CP025430.1"/>
</dbReference>
<feature type="binding site" evidence="11">
    <location>
        <position position="433"/>
    </location>
    <ligand>
        <name>K(+)</name>
        <dbReference type="ChEBI" id="CHEBI:29103"/>
    </ligand>
</feature>
<evidence type="ECO:0000256" key="1">
    <source>
        <dbReference type="ARBA" id="ARBA00004651"/>
    </source>
</evidence>
<feature type="transmembrane region" description="Helical" evidence="12">
    <location>
        <begin position="456"/>
        <end position="477"/>
    </location>
</feature>
<evidence type="ECO:0000256" key="9">
    <source>
        <dbReference type="ARBA" id="ARBA00023136"/>
    </source>
</evidence>
<keyword evidence="4 10" id="KW-0633">Potassium transport</keyword>
<dbReference type="Proteomes" id="UP000234530">
    <property type="component" value="Chromosome"/>
</dbReference>
<keyword evidence="5 12" id="KW-0812">Transmembrane</keyword>
<keyword evidence="14" id="KW-1185">Reference proteome</keyword>
<feature type="transmembrane region" description="Helical" evidence="12">
    <location>
        <begin position="70"/>
        <end position="91"/>
    </location>
</feature>
<evidence type="ECO:0000256" key="12">
    <source>
        <dbReference type="SAM" id="Phobius"/>
    </source>
</evidence>
<evidence type="ECO:0000256" key="5">
    <source>
        <dbReference type="ARBA" id="ARBA00022692"/>
    </source>
</evidence>
<evidence type="ECO:0000313" key="13">
    <source>
        <dbReference type="EMBL" id="AUH63673.1"/>
    </source>
</evidence>
<feature type="transmembrane region" description="Helical" evidence="12">
    <location>
        <begin position="272"/>
        <end position="291"/>
    </location>
</feature>
<evidence type="ECO:0000256" key="10">
    <source>
        <dbReference type="PIRNR" id="PIRNR006247"/>
    </source>
</evidence>
<dbReference type="GO" id="GO:0046872">
    <property type="term" value="F:metal ion binding"/>
    <property type="evidence" value="ECO:0007669"/>
    <property type="project" value="UniProtKB-KW"/>
</dbReference>
<dbReference type="OrthoDB" id="9810952at2"/>
<dbReference type="PANTHER" id="PTHR32024:SF3">
    <property type="entry name" value="TRK SYSTEM POTASSIUM UPTAKE PROTEIN"/>
    <property type="match status" value="1"/>
</dbReference>
<dbReference type="InterPro" id="IPR004772">
    <property type="entry name" value="TrkH"/>
</dbReference>
<evidence type="ECO:0000256" key="6">
    <source>
        <dbReference type="ARBA" id="ARBA00022958"/>
    </source>
</evidence>
<feature type="binding site" evidence="11">
    <location>
        <position position="219"/>
    </location>
    <ligand>
        <name>K(+)</name>
        <dbReference type="ChEBI" id="CHEBI:29103"/>
    </ligand>
</feature>
<sequence>MIDFRPVVHTIGRLVTVMGVGMLFPMLVDWWHGDAHYQVFLQTSLLTVLAGLMATIATRGQMEGLNIQQAFLLTSGLWAVLPVFGALPFMLGAPHSSFTDAYFEAMSGVSTTGTTAFPALDALPKGTHLWRAILQWSGGLGIVVVAMVFLPVMKVGGMQFFRSEGFDTLGKILPRAGEIAAEMTRVYFILTGACILTYILLGMTGFDAVIHALTTISTGGFSNYDASFGAYLGGPEWAASIFMVLASVPFIRMVQVMRGQFVPFWQDVQIRAYLRWITYACGLIVAYRLLYMQQDQHPLELVRETVFNTISTFSGTGYASTNMLEWGHLPFSVLIIVGLIGGCTGSTGCSVKIFRYLVLLQAVRVQIRRMHSPHRIYPLRLEGRPLDQDVVNSVMAFFTLFMLTFGLLIVGLSLTGLHTRTALTAAWTAIANVGPAWGPEITANGSVSNFPASAKWLMTLGMYLGRLELIAVLVLLLPRFWRA</sequence>
<dbReference type="PIRSF" id="PIRSF006247">
    <property type="entry name" value="TrkH"/>
    <property type="match status" value="1"/>
</dbReference>
<proteinExistence type="inferred from homology"/>
<comment type="similarity">
    <text evidence="10">Belongs to the TrkH potassium transport family.</text>
</comment>
<feature type="binding site" evidence="11">
    <location>
        <position position="316"/>
    </location>
    <ligand>
        <name>K(+)</name>
        <dbReference type="ChEBI" id="CHEBI:29103"/>
    </ligand>
</feature>
<feature type="binding site" evidence="11">
    <location>
        <position position="112"/>
    </location>
    <ligand>
        <name>K(+)</name>
        <dbReference type="ChEBI" id="CHEBI:29103"/>
    </ligand>
</feature>
<keyword evidence="11" id="KW-0479">Metal-binding</keyword>
<keyword evidence="10" id="KW-0997">Cell inner membrane</keyword>
<feature type="binding site" evidence="11">
    <location>
        <position position="111"/>
    </location>
    <ligand>
        <name>K(+)</name>
        <dbReference type="ChEBI" id="CHEBI:29103"/>
    </ligand>
</feature>
<dbReference type="GO" id="GO:0005886">
    <property type="term" value="C:plasma membrane"/>
    <property type="evidence" value="ECO:0007669"/>
    <property type="project" value="UniProtKB-SubCell"/>
</dbReference>
<evidence type="ECO:0000256" key="11">
    <source>
        <dbReference type="PIRSR" id="PIRSR006247-1"/>
    </source>
</evidence>
<evidence type="ECO:0000256" key="2">
    <source>
        <dbReference type="ARBA" id="ARBA00022448"/>
    </source>
</evidence>
<protein>
    <recommendedName>
        <fullName evidence="10">Trk system potassium uptake protein</fullName>
    </recommendedName>
</protein>
<organism evidence="13 14">
    <name type="scientific">Paracoccus zhejiangensis</name>
    <dbReference type="NCBI Taxonomy" id="1077935"/>
    <lineage>
        <taxon>Bacteria</taxon>
        <taxon>Pseudomonadati</taxon>
        <taxon>Pseudomonadota</taxon>
        <taxon>Alphaproteobacteria</taxon>
        <taxon>Rhodobacterales</taxon>
        <taxon>Paracoccaceae</taxon>
        <taxon>Paracoccus</taxon>
    </lineage>
</organism>
<keyword evidence="7 12" id="KW-1133">Transmembrane helix</keyword>
<keyword evidence="3 10" id="KW-1003">Cell membrane</keyword>
<evidence type="ECO:0000256" key="4">
    <source>
        <dbReference type="ARBA" id="ARBA00022538"/>
    </source>
</evidence>
<feature type="binding site" evidence="11">
    <location>
        <position position="432"/>
    </location>
    <ligand>
        <name>K(+)</name>
        <dbReference type="ChEBI" id="CHEBI:29103"/>
    </ligand>
</feature>
<evidence type="ECO:0000256" key="3">
    <source>
        <dbReference type="ARBA" id="ARBA00022475"/>
    </source>
</evidence>
<evidence type="ECO:0000256" key="8">
    <source>
        <dbReference type="ARBA" id="ARBA00023065"/>
    </source>
</evidence>
<comment type="function">
    <text evidence="10">Low-affinity potassium transport system. Interacts with Trk system potassium uptake protein TrkA.</text>
</comment>
<gene>
    <name evidence="13" type="ORF">CX676_05445</name>
</gene>
<dbReference type="Pfam" id="PF02386">
    <property type="entry name" value="TrkH"/>
    <property type="match status" value="1"/>
</dbReference>
<keyword evidence="8 10" id="KW-0406">Ion transport</keyword>
<dbReference type="KEGG" id="pzh:CX676_05445"/>
<dbReference type="EMBL" id="CP025430">
    <property type="protein sequence ID" value="AUH63673.1"/>
    <property type="molecule type" value="Genomic_DNA"/>
</dbReference>
<comment type="subcellular location">
    <subcellularLocation>
        <location evidence="10">Cell inner membrane</location>
        <topology evidence="10">Multi-pass membrane protein</topology>
    </subcellularLocation>
    <subcellularLocation>
        <location evidence="1">Cell membrane</location>
        <topology evidence="1">Multi-pass membrane protein</topology>
    </subcellularLocation>
</comment>